<gene>
    <name evidence="1" type="ORF">SDC9_115359</name>
</gene>
<protein>
    <submittedName>
        <fullName evidence="1">Uncharacterized protein</fullName>
    </submittedName>
</protein>
<accession>A0A645BT84</accession>
<organism evidence="1">
    <name type="scientific">bioreactor metagenome</name>
    <dbReference type="NCBI Taxonomy" id="1076179"/>
    <lineage>
        <taxon>unclassified sequences</taxon>
        <taxon>metagenomes</taxon>
        <taxon>ecological metagenomes</taxon>
    </lineage>
</organism>
<comment type="caution">
    <text evidence="1">The sequence shown here is derived from an EMBL/GenBank/DDBJ whole genome shotgun (WGS) entry which is preliminary data.</text>
</comment>
<dbReference type="EMBL" id="VSSQ01022251">
    <property type="protein sequence ID" value="MPM68427.1"/>
    <property type="molecule type" value="Genomic_DNA"/>
</dbReference>
<evidence type="ECO:0000313" key="1">
    <source>
        <dbReference type="EMBL" id="MPM68427.1"/>
    </source>
</evidence>
<dbReference type="AlphaFoldDB" id="A0A645BT84"/>
<name>A0A645BT84_9ZZZZ</name>
<sequence length="187" mass="21374">MLFFVAGSRPDACKIGVRVHFAVFQDKIIDVFFIQEPLTEIFGIKPEIQFGKTNDRELQSEVDGDRCPVGAVHDDVVFPYRNDRFRCIKSSVLDRVDQMIEGFKVLIDRIFCLIAAFSIDSECECFDVVSVQCLDKISVLAFFSAFNIFDFGNQIQPFAGKERLGIDLFEGVILRLIYLVRITKVLR</sequence>
<reference evidence="1" key="1">
    <citation type="submission" date="2019-08" db="EMBL/GenBank/DDBJ databases">
        <authorList>
            <person name="Kucharzyk K."/>
            <person name="Murdoch R.W."/>
            <person name="Higgins S."/>
            <person name="Loffler F."/>
        </authorList>
    </citation>
    <scope>NUCLEOTIDE SEQUENCE</scope>
</reference>
<proteinExistence type="predicted"/>